<accession>A0A5D4HD12</accession>
<feature type="transmembrane region" description="Helical" evidence="1">
    <location>
        <begin position="74"/>
        <end position="94"/>
    </location>
</feature>
<feature type="transmembrane region" description="Helical" evidence="1">
    <location>
        <begin position="15"/>
        <end position="33"/>
    </location>
</feature>
<keyword evidence="1" id="KW-1133">Transmembrane helix</keyword>
<dbReference type="InterPro" id="IPR036890">
    <property type="entry name" value="HATPase_C_sf"/>
</dbReference>
<feature type="domain" description="Signal transduction histidine kinase internal region" evidence="2">
    <location>
        <begin position="171"/>
        <end position="249"/>
    </location>
</feature>
<evidence type="ECO:0000313" key="3">
    <source>
        <dbReference type="EMBL" id="TYR37425.1"/>
    </source>
</evidence>
<dbReference type="Pfam" id="PF06580">
    <property type="entry name" value="His_kinase"/>
    <property type="match status" value="1"/>
</dbReference>
<keyword evidence="1" id="KW-0472">Membrane</keyword>
<dbReference type="EMBL" id="VTAV01000002">
    <property type="protein sequence ID" value="TYR37425.1"/>
    <property type="molecule type" value="Genomic_DNA"/>
</dbReference>
<proteinExistence type="predicted"/>
<reference evidence="3 4" key="1">
    <citation type="submission" date="2019-08" db="EMBL/GenBank/DDBJ databases">
        <title>Phlebobacter frassis gen. nov. sp. nov., a new member of family Sphingobacteriaceae isolated from sand fly rearing media.</title>
        <authorList>
            <person name="Kakumanu M.L."/>
            <person name="Marayati B.F."/>
            <person name="Wada-Katsumata A."/>
            <person name="Wasserberg G."/>
            <person name="Schal C."/>
            <person name="Apperson C.S."/>
            <person name="Ponnusamy L."/>
        </authorList>
    </citation>
    <scope>NUCLEOTIDE SEQUENCE [LARGE SCALE GENOMIC DNA]</scope>
    <source>
        <strain evidence="3 4">SSI9</strain>
    </source>
</reference>
<dbReference type="InterPro" id="IPR010559">
    <property type="entry name" value="Sig_transdc_His_kin_internal"/>
</dbReference>
<dbReference type="GO" id="GO:0000155">
    <property type="term" value="F:phosphorelay sensor kinase activity"/>
    <property type="evidence" value="ECO:0007669"/>
    <property type="project" value="InterPro"/>
</dbReference>
<dbReference type="GO" id="GO:0016020">
    <property type="term" value="C:membrane"/>
    <property type="evidence" value="ECO:0007669"/>
    <property type="project" value="InterPro"/>
</dbReference>
<keyword evidence="4" id="KW-1185">Reference proteome</keyword>
<evidence type="ECO:0000313" key="4">
    <source>
        <dbReference type="Proteomes" id="UP000322362"/>
    </source>
</evidence>
<feature type="transmembrane region" description="Helical" evidence="1">
    <location>
        <begin position="45"/>
        <end position="65"/>
    </location>
</feature>
<dbReference type="InterPro" id="IPR050640">
    <property type="entry name" value="Bact_2-comp_sensor_kinase"/>
</dbReference>
<evidence type="ECO:0000256" key="1">
    <source>
        <dbReference type="SAM" id="Phobius"/>
    </source>
</evidence>
<comment type="caution">
    <text evidence="3">The sequence shown here is derived from an EMBL/GenBank/DDBJ whole genome shotgun (WGS) entry which is preliminary data.</text>
</comment>
<sequence>MKNESNWLSWYTPKVRVLCHIVFWLLMSILYYANYNRTGLNSTWIFVLKELLVTGSLFYCASWIIPRWIAKGKLYLIILFFVFAYIWWLGWTYILCYGIDVFFNESHENVNNYIRFVVDGGFLGLFKFEKSSALFMDFIFVVSIPLTTKFTKVFTDGYLKMVKLERDNLAMELDFLKSQVSPHFLFNILNSIYRMSEVNDPNAPRTVLQLSDLMRYVLYQARNGEILLSKELEFISNYVDLAKVRYGDKVPIKTSIPRVNDPYKIVPLLLIPFVENAFKHGPDRSRNGAWVEITLIVSNHKLVLTVKNGINNSSEKPQYGGVGLRNVKRRLDLHYPNRHKLEIVETNNSYTIELTIDFK</sequence>
<dbReference type="AlphaFoldDB" id="A0A5D4HD12"/>
<gene>
    <name evidence="3" type="ORF">FXV77_05320</name>
</gene>
<dbReference type="RefSeq" id="WP_148918166.1">
    <property type="nucleotide sequence ID" value="NZ_VTAV01000002.1"/>
</dbReference>
<dbReference type="Gene3D" id="3.30.565.10">
    <property type="entry name" value="Histidine kinase-like ATPase, C-terminal domain"/>
    <property type="match status" value="1"/>
</dbReference>
<dbReference type="SUPFAM" id="SSF55874">
    <property type="entry name" value="ATPase domain of HSP90 chaperone/DNA topoisomerase II/histidine kinase"/>
    <property type="match status" value="1"/>
</dbReference>
<protein>
    <recommendedName>
        <fullName evidence="2">Signal transduction histidine kinase internal region domain-containing protein</fullName>
    </recommendedName>
</protein>
<organism evidence="3 4">
    <name type="scientific">Sphingobacterium phlebotomi</name>
    <dbReference type="NCBI Taxonomy" id="2605433"/>
    <lineage>
        <taxon>Bacteria</taxon>
        <taxon>Pseudomonadati</taxon>
        <taxon>Bacteroidota</taxon>
        <taxon>Sphingobacteriia</taxon>
        <taxon>Sphingobacteriales</taxon>
        <taxon>Sphingobacteriaceae</taxon>
        <taxon>Sphingobacterium</taxon>
    </lineage>
</organism>
<evidence type="ECO:0000259" key="2">
    <source>
        <dbReference type="Pfam" id="PF06580"/>
    </source>
</evidence>
<dbReference type="PANTHER" id="PTHR34220:SF7">
    <property type="entry name" value="SENSOR HISTIDINE KINASE YPDA"/>
    <property type="match status" value="1"/>
</dbReference>
<keyword evidence="1" id="KW-0812">Transmembrane</keyword>
<dbReference type="PANTHER" id="PTHR34220">
    <property type="entry name" value="SENSOR HISTIDINE KINASE YPDA"/>
    <property type="match status" value="1"/>
</dbReference>
<name>A0A5D4HD12_9SPHI</name>
<dbReference type="Proteomes" id="UP000322362">
    <property type="component" value="Unassembled WGS sequence"/>
</dbReference>